<organism evidence="4 5">
    <name type="scientific">Rugosimonospora acidiphila</name>
    <dbReference type="NCBI Taxonomy" id="556531"/>
    <lineage>
        <taxon>Bacteria</taxon>
        <taxon>Bacillati</taxon>
        <taxon>Actinomycetota</taxon>
        <taxon>Actinomycetes</taxon>
        <taxon>Micromonosporales</taxon>
        <taxon>Micromonosporaceae</taxon>
        <taxon>Rugosimonospora</taxon>
    </lineage>
</organism>
<dbReference type="InterPro" id="IPR050463">
    <property type="entry name" value="Gfo/Idh/MocA_oxidrdct_glycsds"/>
</dbReference>
<dbReference type="PANTHER" id="PTHR43818">
    <property type="entry name" value="BCDNA.GH03377"/>
    <property type="match status" value="1"/>
</dbReference>
<evidence type="ECO:0000256" key="1">
    <source>
        <dbReference type="ARBA" id="ARBA00023002"/>
    </source>
</evidence>
<dbReference type="SUPFAM" id="SSF51735">
    <property type="entry name" value="NAD(P)-binding Rossmann-fold domains"/>
    <property type="match status" value="1"/>
</dbReference>
<sequence>MTVGIALVGCGTISHEYLRNLTTFPDVRVVACTDLDTERAKAVAAEYHVPEAGEPELALRHPDVELVVNLTIPAAHIDVSTAAVLAGKHVYTEKPLAMDADGGAGLLAAAAKTGVRVGSAPDTFLGAGLQSAYRLIARGDIGTPQSALTLMQSPGPESWHHSPEFLFQPGAGPLFDIGPYYLTALAAAFGGVTRVAATARKAFAERVIGSGPRAGTRFRVEVPTNVSGLLEFSAGQAATTIFSFDSPLSRQGFVEITGTDATLSVPDPNRFDGPLRLRRAREEDWTPVETVGAHVGRGMGVLDLARAIRTGAPHRADAAGALHIVEVMEALTASAETGQFVAVNSDFPTPSPLPEDWDPYQRTL</sequence>
<dbReference type="Pfam" id="PF01408">
    <property type="entry name" value="GFO_IDH_MocA"/>
    <property type="match status" value="1"/>
</dbReference>
<dbReference type="RefSeq" id="WP_345635745.1">
    <property type="nucleotide sequence ID" value="NZ_BAABJQ010000024.1"/>
</dbReference>
<dbReference type="InterPro" id="IPR055170">
    <property type="entry name" value="GFO_IDH_MocA-like_dom"/>
</dbReference>
<evidence type="ECO:0000259" key="2">
    <source>
        <dbReference type="Pfam" id="PF01408"/>
    </source>
</evidence>
<keyword evidence="1" id="KW-0560">Oxidoreductase</keyword>
<feature type="domain" description="Gfo/Idh/MocA-like oxidoreductase N-terminal" evidence="2">
    <location>
        <begin position="4"/>
        <end position="118"/>
    </location>
</feature>
<dbReference type="SUPFAM" id="SSF55347">
    <property type="entry name" value="Glyceraldehyde-3-phosphate dehydrogenase-like, C-terminal domain"/>
    <property type="match status" value="1"/>
</dbReference>
<gene>
    <name evidence="4" type="ORF">GCM10023322_62830</name>
</gene>
<evidence type="ECO:0000259" key="3">
    <source>
        <dbReference type="Pfam" id="PF22725"/>
    </source>
</evidence>
<dbReference type="Gene3D" id="3.30.360.10">
    <property type="entry name" value="Dihydrodipicolinate Reductase, domain 2"/>
    <property type="match status" value="1"/>
</dbReference>
<evidence type="ECO:0000313" key="4">
    <source>
        <dbReference type="EMBL" id="GAA5195655.1"/>
    </source>
</evidence>
<reference evidence="5" key="1">
    <citation type="journal article" date="2019" name="Int. J. Syst. Evol. Microbiol.">
        <title>The Global Catalogue of Microorganisms (GCM) 10K type strain sequencing project: providing services to taxonomists for standard genome sequencing and annotation.</title>
        <authorList>
            <consortium name="The Broad Institute Genomics Platform"/>
            <consortium name="The Broad Institute Genome Sequencing Center for Infectious Disease"/>
            <person name="Wu L."/>
            <person name="Ma J."/>
        </authorList>
    </citation>
    <scope>NUCLEOTIDE SEQUENCE [LARGE SCALE GENOMIC DNA]</scope>
    <source>
        <strain evidence="5">JCM 18304</strain>
    </source>
</reference>
<protein>
    <submittedName>
        <fullName evidence="4">Gfo/Idh/MocA family oxidoreductase</fullName>
    </submittedName>
</protein>
<evidence type="ECO:0000313" key="5">
    <source>
        <dbReference type="Proteomes" id="UP001501570"/>
    </source>
</evidence>
<feature type="domain" description="GFO/IDH/MocA-like oxidoreductase" evidence="3">
    <location>
        <begin position="130"/>
        <end position="263"/>
    </location>
</feature>
<proteinExistence type="predicted"/>
<dbReference type="InterPro" id="IPR036291">
    <property type="entry name" value="NAD(P)-bd_dom_sf"/>
</dbReference>
<dbReference type="Pfam" id="PF22725">
    <property type="entry name" value="GFO_IDH_MocA_C3"/>
    <property type="match status" value="1"/>
</dbReference>
<keyword evidence="5" id="KW-1185">Reference proteome</keyword>
<dbReference type="PANTHER" id="PTHR43818:SF11">
    <property type="entry name" value="BCDNA.GH03377"/>
    <property type="match status" value="1"/>
</dbReference>
<dbReference type="Gene3D" id="3.40.50.720">
    <property type="entry name" value="NAD(P)-binding Rossmann-like Domain"/>
    <property type="match status" value="1"/>
</dbReference>
<name>A0ABP9SFY8_9ACTN</name>
<comment type="caution">
    <text evidence="4">The sequence shown here is derived from an EMBL/GenBank/DDBJ whole genome shotgun (WGS) entry which is preliminary data.</text>
</comment>
<dbReference type="InterPro" id="IPR000683">
    <property type="entry name" value="Gfo/Idh/MocA-like_OxRdtase_N"/>
</dbReference>
<dbReference type="EMBL" id="BAABJQ010000024">
    <property type="protein sequence ID" value="GAA5195655.1"/>
    <property type="molecule type" value="Genomic_DNA"/>
</dbReference>
<dbReference type="Proteomes" id="UP001501570">
    <property type="component" value="Unassembled WGS sequence"/>
</dbReference>
<accession>A0ABP9SFY8</accession>